<dbReference type="InterPro" id="IPR001563">
    <property type="entry name" value="Peptidase_S10"/>
</dbReference>
<sequence>MNSDSVAASPAEETPELAAKAAKKAPKKKTARRDQPYFDPVAYGNGPDDSVEATEADENAAVTHHSVTVGGAKIAYAATVGHLVTVDPSSSKPDAKMFYVAFTKDNQKAEQRAVTFFYNGGPGSSSVFVLLGSFAPRRIKTSMPSFTPPAPYQMEDNSDSLIDKSDLVFINPVGTGYSAAIAPNKNRDFWGVDQDADSIKQFIKRYLTKNNRWNSPKFLFGESYGTARSCVLAYRLHEDGVDLNGITLQSSILDYRQAGNPVGALPTAAADAWYHKRLDVHPRPTNLEAFAEEVAEFARTDYLNALRKFPQTDDDVVQKLSEYTGIDKATLLAWSLDIAAYDSRGNSLFLTTLLKSKGQALGSYDGRVIGVSSGIAGKIDPNSGGNDPTMTAVSGVYTSMWNSYLNEQLKFTSTSSFTDLNDQAFLNWDFKHTDPTGAQKGVDSKGNIILYTAGDLAAVMALNVDLKVLAANGMYDFVTPFYQTVLDLQQMPLIDKTVRQNLSATFYPSGHMVYLDGGSRTQLKKDLATMYEAATTNAVAMNRIIALQDMTAAKMNEAVKR</sequence>
<keyword evidence="2" id="KW-0645">Protease</keyword>
<protein>
    <submittedName>
        <fullName evidence="7">Carboxypeptidase</fullName>
    </submittedName>
</protein>
<name>A0A158IH88_9BURK</name>
<gene>
    <name evidence="7" type="ORF">AWB67_02491</name>
</gene>
<evidence type="ECO:0000256" key="2">
    <source>
        <dbReference type="ARBA" id="ARBA00022670"/>
    </source>
</evidence>
<feature type="compositionally biased region" description="Basic residues" evidence="6">
    <location>
        <begin position="21"/>
        <end position="31"/>
    </location>
</feature>
<evidence type="ECO:0000313" key="7">
    <source>
        <dbReference type="EMBL" id="SAL55649.1"/>
    </source>
</evidence>
<evidence type="ECO:0000313" key="8">
    <source>
        <dbReference type="Proteomes" id="UP000054925"/>
    </source>
</evidence>
<dbReference type="Proteomes" id="UP000054925">
    <property type="component" value="Unassembled WGS sequence"/>
</dbReference>
<dbReference type="RefSeq" id="WP_087656511.1">
    <property type="nucleotide sequence ID" value="NZ_FCOL02000011.1"/>
</dbReference>
<dbReference type="EMBL" id="FCOL02000011">
    <property type="protein sequence ID" value="SAL55649.1"/>
    <property type="molecule type" value="Genomic_DNA"/>
</dbReference>
<dbReference type="Gene3D" id="3.40.50.1820">
    <property type="entry name" value="alpha/beta hydrolase"/>
    <property type="match status" value="1"/>
</dbReference>
<accession>A0A158IH88</accession>
<dbReference type="PANTHER" id="PTHR11802:SF3">
    <property type="entry name" value="RETINOID-INDUCIBLE SERINE CARBOXYPEPTIDASE"/>
    <property type="match status" value="1"/>
</dbReference>
<dbReference type="PANTHER" id="PTHR11802">
    <property type="entry name" value="SERINE PROTEASE FAMILY S10 SERINE CARBOXYPEPTIDASE"/>
    <property type="match status" value="1"/>
</dbReference>
<evidence type="ECO:0000256" key="4">
    <source>
        <dbReference type="ARBA" id="ARBA00022801"/>
    </source>
</evidence>
<organism evidence="7 8">
    <name type="scientific">Caballeronia terrestris</name>
    <dbReference type="NCBI Taxonomy" id="1226301"/>
    <lineage>
        <taxon>Bacteria</taxon>
        <taxon>Pseudomonadati</taxon>
        <taxon>Pseudomonadota</taxon>
        <taxon>Betaproteobacteria</taxon>
        <taxon>Burkholderiales</taxon>
        <taxon>Burkholderiaceae</taxon>
        <taxon>Caballeronia</taxon>
    </lineage>
</organism>
<feature type="compositionally biased region" description="Low complexity" evidence="6">
    <location>
        <begin position="10"/>
        <end position="20"/>
    </location>
</feature>
<keyword evidence="1 7" id="KW-0121">Carboxypeptidase</keyword>
<dbReference type="InterPro" id="IPR029058">
    <property type="entry name" value="AB_hydrolase_fold"/>
</dbReference>
<dbReference type="OrthoDB" id="9770107at2"/>
<feature type="region of interest" description="Disordered" evidence="6">
    <location>
        <begin position="1"/>
        <end position="52"/>
    </location>
</feature>
<keyword evidence="5" id="KW-0325">Glycoprotein</keyword>
<evidence type="ECO:0000256" key="1">
    <source>
        <dbReference type="ARBA" id="ARBA00022645"/>
    </source>
</evidence>
<comment type="caution">
    <text evidence="7">The sequence shown here is derived from an EMBL/GenBank/DDBJ whole genome shotgun (WGS) entry which is preliminary data.</text>
</comment>
<evidence type="ECO:0000256" key="5">
    <source>
        <dbReference type="ARBA" id="ARBA00023180"/>
    </source>
</evidence>
<evidence type="ECO:0000256" key="3">
    <source>
        <dbReference type="ARBA" id="ARBA00022729"/>
    </source>
</evidence>
<evidence type="ECO:0000256" key="6">
    <source>
        <dbReference type="SAM" id="MobiDB-lite"/>
    </source>
</evidence>
<dbReference type="Pfam" id="PF00450">
    <property type="entry name" value="Peptidase_S10"/>
    <property type="match status" value="1"/>
</dbReference>
<keyword evidence="8" id="KW-1185">Reference proteome</keyword>
<dbReference type="GO" id="GO:0006508">
    <property type="term" value="P:proteolysis"/>
    <property type="evidence" value="ECO:0007669"/>
    <property type="project" value="UniProtKB-KW"/>
</dbReference>
<dbReference type="SUPFAM" id="SSF53474">
    <property type="entry name" value="alpha/beta-Hydrolases"/>
    <property type="match status" value="1"/>
</dbReference>
<keyword evidence="3" id="KW-0732">Signal</keyword>
<proteinExistence type="predicted"/>
<reference evidence="7" key="1">
    <citation type="submission" date="2016-01" db="EMBL/GenBank/DDBJ databases">
        <authorList>
            <person name="Peeters C."/>
        </authorList>
    </citation>
    <scope>NUCLEOTIDE SEQUENCE [LARGE SCALE GENOMIC DNA]</scope>
    <source>
        <strain evidence="7">LMG 22937</strain>
    </source>
</reference>
<dbReference type="GO" id="GO:0004185">
    <property type="term" value="F:serine-type carboxypeptidase activity"/>
    <property type="evidence" value="ECO:0007669"/>
    <property type="project" value="InterPro"/>
</dbReference>
<dbReference type="AlphaFoldDB" id="A0A158IH88"/>
<keyword evidence="4" id="KW-0378">Hydrolase</keyword>